<dbReference type="NCBIfam" id="TIGR04226">
    <property type="entry name" value="RrgB_K2N_iso_D2"/>
    <property type="match status" value="1"/>
</dbReference>
<dbReference type="EMBL" id="QICB01000004">
    <property type="protein sequence ID" value="RNL19564.1"/>
    <property type="molecule type" value="Genomic_DNA"/>
</dbReference>
<keyword evidence="4" id="KW-0572">Peptidoglycan-anchor</keyword>
<dbReference type="InterPro" id="IPR048052">
    <property type="entry name" value="FM1-like"/>
</dbReference>
<evidence type="ECO:0000313" key="8">
    <source>
        <dbReference type="Proteomes" id="UP000267368"/>
    </source>
</evidence>
<keyword evidence="8" id="KW-1185">Reference proteome</keyword>
<dbReference type="InterPro" id="IPR026466">
    <property type="entry name" value="Fim_isopep_form_D2_dom"/>
</dbReference>
<dbReference type="InterPro" id="IPR041033">
    <property type="entry name" value="SpaA_PFL_dom_1"/>
</dbReference>
<dbReference type="InterPro" id="IPR019931">
    <property type="entry name" value="LPXTG_anchor"/>
</dbReference>
<dbReference type="PROSITE" id="PS50847">
    <property type="entry name" value="GRAM_POS_ANCHORING"/>
    <property type="match status" value="1"/>
</dbReference>
<dbReference type="GO" id="GO:0005975">
    <property type="term" value="P:carbohydrate metabolic process"/>
    <property type="evidence" value="ECO:0007669"/>
    <property type="project" value="UniProtKB-ARBA"/>
</dbReference>
<dbReference type="NCBIfam" id="TIGR01167">
    <property type="entry name" value="LPXTG_anchor"/>
    <property type="match status" value="1"/>
</dbReference>
<evidence type="ECO:0000313" key="7">
    <source>
        <dbReference type="EMBL" id="RNL19564.1"/>
    </source>
</evidence>
<comment type="caution">
    <text evidence="7">The sequence shown here is derived from an EMBL/GenBank/DDBJ whole genome shotgun (WGS) entry which is preliminary data.</text>
</comment>
<sequence>MPSHLERALWTAVMKKAGHRRKSVLHRKGTYDARKGMDMQSTARKVTAIFVAAMMVFAMAFIATPAKAFAAGETGTLTVESANAAFDGKTAKAWKMFGAKASGDGLAATYELDPAWNEFFTGTIGLTNDTTLSQKAYEYVAALDNAAKRNEFALKASAWAANKPLAETATSAAAQLSGGKYQAVFNGLPFGYYLVVPVDTKVEPAALLVNVVTTTGETATLKSVYPTVDKKAEGKDHASAQVGDKVTFTLESVLPDSTDYKTYTFKFKDTLSKGLTFVDGSVAVQIEGEQAAVEAGKYKVTNNPADGNLVIELLDYKTNYQKFNGKKITVTYESLINENAAVLDQDNPNKATVEYTTDPTNGGTGTSEPSIVHTYTFGFDVDKIAAGEVGTKLAGAVFELQTDAGKKIDLVKVSEGVFRPAKSGEQPVAAAEDVKTDAQGKLQFVGLKEGTYKLVETKAPDGYNVLKDPVIVVISANYNPDGTLLSWKADVQGGSALDGTHVIQVSNNKGALLPETGGMGTIAFTVVGALAIIGGVVWAVRRKRSVR</sequence>
<keyword evidence="1" id="KW-0134">Cell wall</keyword>
<evidence type="ECO:0000256" key="1">
    <source>
        <dbReference type="ARBA" id="ARBA00022512"/>
    </source>
</evidence>
<keyword evidence="5" id="KW-0812">Transmembrane</keyword>
<keyword evidence="5" id="KW-1133">Transmembrane helix</keyword>
<evidence type="ECO:0000256" key="2">
    <source>
        <dbReference type="ARBA" id="ARBA00022525"/>
    </source>
</evidence>
<keyword evidence="5" id="KW-0472">Membrane</keyword>
<dbReference type="InterPro" id="IPR013783">
    <property type="entry name" value="Ig-like_fold"/>
</dbReference>
<organism evidence="7 8">
    <name type="scientific">Slackia faecicanis</name>
    <dbReference type="NCBI Taxonomy" id="255723"/>
    <lineage>
        <taxon>Bacteria</taxon>
        <taxon>Bacillati</taxon>
        <taxon>Actinomycetota</taxon>
        <taxon>Coriobacteriia</taxon>
        <taxon>Eggerthellales</taxon>
        <taxon>Eggerthellaceae</taxon>
        <taxon>Slackia</taxon>
    </lineage>
</organism>
<keyword evidence="3" id="KW-0732">Signal</keyword>
<gene>
    <name evidence="7" type="ORF">DMP07_06190</name>
</gene>
<keyword evidence="2" id="KW-0964">Secreted</keyword>
<dbReference type="Gene3D" id="2.60.40.10">
    <property type="entry name" value="Immunoglobulins"/>
    <property type="match status" value="1"/>
</dbReference>
<evidence type="ECO:0000256" key="4">
    <source>
        <dbReference type="ARBA" id="ARBA00023088"/>
    </source>
</evidence>
<protein>
    <recommendedName>
        <fullName evidence="6">Gram-positive cocci surface proteins LPxTG domain-containing protein</fullName>
    </recommendedName>
</protein>
<evidence type="ECO:0000256" key="5">
    <source>
        <dbReference type="SAM" id="Phobius"/>
    </source>
</evidence>
<dbReference type="Pfam" id="PF17802">
    <property type="entry name" value="SpaA"/>
    <property type="match status" value="1"/>
</dbReference>
<evidence type="ECO:0000256" key="3">
    <source>
        <dbReference type="ARBA" id="ARBA00022729"/>
    </source>
</evidence>
<feature type="domain" description="Gram-positive cocci surface proteins LPxTG" evidence="6">
    <location>
        <begin position="513"/>
        <end position="547"/>
    </location>
</feature>
<dbReference type="Gene3D" id="2.60.40.740">
    <property type="match status" value="1"/>
</dbReference>
<name>A0A3N0AET2_9ACTN</name>
<proteinExistence type="predicted"/>
<feature type="transmembrane region" description="Helical" evidence="5">
    <location>
        <begin position="517"/>
        <end position="540"/>
    </location>
</feature>
<evidence type="ECO:0000259" key="6">
    <source>
        <dbReference type="PROSITE" id="PS50847"/>
    </source>
</evidence>
<dbReference type="AlphaFoldDB" id="A0A3N0AET2"/>
<dbReference type="Pfam" id="PF00746">
    <property type="entry name" value="Gram_pos_anchor"/>
    <property type="match status" value="1"/>
</dbReference>
<dbReference type="Proteomes" id="UP000267368">
    <property type="component" value="Unassembled WGS sequence"/>
</dbReference>
<reference evidence="8" key="1">
    <citation type="submission" date="2018-05" db="EMBL/GenBank/DDBJ databases">
        <title>Genome Sequencing of selected type strains of the family Eggerthellaceae.</title>
        <authorList>
            <person name="Danylec N."/>
            <person name="Stoll D.A."/>
            <person name="Doetsch A."/>
            <person name="Huch M."/>
        </authorList>
    </citation>
    <scope>NUCLEOTIDE SEQUENCE [LARGE SCALE GENOMIC DNA]</scope>
    <source>
        <strain evidence="8">DSM 17537</strain>
    </source>
</reference>
<accession>A0A3N0AET2</accession>
<dbReference type="NCBIfam" id="NF033902">
    <property type="entry name" value="iso_D2_wall_anc"/>
    <property type="match status" value="1"/>
</dbReference>